<name>A0AAP0DZ01_9ASTR</name>
<evidence type="ECO:0008006" key="6">
    <source>
        <dbReference type="Google" id="ProtNLM"/>
    </source>
</evidence>
<dbReference type="SUPFAM" id="SSF53098">
    <property type="entry name" value="Ribonuclease H-like"/>
    <property type="match status" value="1"/>
</dbReference>
<proteinExistence type="predicted"/>
<accession>A0AAP0DZ01</accession>
<reference evidence="4 5" key="1">
    <citation type="submission" date="2024-04" db="EMBL/GenBank/DDBJ databases">
        <title>The reference genome of an endangered Asteraceae, Deinandra increscens subsp. villosa, native to the Central Coast of California.</title>
        <authorList>
            <person name="Guilliams M."/>
            <person name="Hasenstab-Lehman K."/>
            <person name="Meyer R."/>
            <person name="Mcevoy S."/>
        </authorList>
    </citation>
    <scope>NUCLEOTIDE SEQUENCE [LARGE SCALE GENOMIC DNA]</scope>
    <source>
        <tissue evidence="4">Leaf</tissue>
    </source>
</reference>
<dbReference type="InterPro" id="IPR025525">
    <property type="entry name" value="hAT-like_transposase_RNase-H"/>
</dbReference>
<feature type="compositionally biased region" description="Polar residues" evidence="1">
    <location>
        <begin position="32"/>
        <end position="47"/>
    </location>
</feature>
<evidence type="ECO:0000313" key="4">
    <source>
        <dbReference type="EMBL" id="KAK9079749.1"/>
    </source>
</evidence>
<gene>
    <name evidence="4" type="ORF">SSX86_001422</name>
</gene>
<dbReference type="Pfam" id="PF14372">
    <property type="entry name" value="hAT-like_RNase-H"/>
    <property type="match status" value="1"/>
</dbReference>
<organism evidence="4 5">
    <name type="scientific">Deinandra increscens subsp. villosa</name>
    <dbReference type="NCBI Taxonomy" id="3103831"/>
    <lineage>
        <taxon>Eukaryota</taxon>
        <taxon>Viridiplantae</taxon>
        <taxon>Streptophyta</taxon>
        <taxon>Embryophyta</taxon>
        <taxon>Tracheophyta</taxon>
        <taxon>Spermatophyta</taxon>
        <taxon>Magnoliopsida</taxon>
        <taxon>eudicotyledons</taxon>
        <taxon>Gunneridae</taxon>
        <taxon>Pentapetalae</taxon>
        <taxon>asterids</taxon>
        <taxon>campanulids</taxon>
        <taxon>Asterales</taxon>
        <taxon>Asteraceae</taxon>
        <taxon>Asteroideae</taxon>
        <taxon>Heliantheae alliance</taxon>
        <taxon>Madieae</taxon>
        <taxon>Madiinae</taxon>
        <taxon>Deinandra</taxon>
    </lineage>
</organism>
<dbReference type="AlphaFoldDB" id="A0AAP0DZ01"/>
<evidence type="ECO:0000256" key="1">
    <source>
        <dbReference type="SAM" id="MobiDB-lite"/>
    </source>
</evidence>
<sequence>MPLPPRTRSPAQITTSPPPVTIPTTTSPPSSAAHQISGPNHRSTSPSVPQPHFHLPDPEPSRSRSHLPDCKYLHLRCNAHIINLVVKEGLEEQDQSIRKIRNAIRYLRSSPSRYQSFKESVEKEKIDCKRKPCLDVETRWNSTFLMLKTALKFEKAFARLRNVNFNYRAYFDSEVEDDDDASTRNGKRKRNDRDLGAPNSKDWENARLFVEHLRIFFDATKRVSGTKYVTANLLFGELCQMHTSIAQITLSPDENKKKMAVSMKKKFDKYWDNLANMNPLLYVALILDPRDKMFYLTFCLELIYGEKAKQVDLITAQVKATLVELFDSYKMKFGKPTESTSTSSSSVVNTNGVTNIEEGYMRYLAKKRGSGLNASEVEVYLNDGCETKIIGDNSFDVLGWWKINSVKFPVLSQVARHVLGMPISSVASESAFSMGGRVIDKYRSSLTPKTAEF</sequence>
<feature type="domain" description="HAT C-terminal dimerisation" evidence="2">
    <location>
        <begin position="388"/>
        <end position="452"/>
    </location>
</feature>
<dbReference type="GO" id="GO:0046983">
    <property type="term" value="F:protein dimerization activity"/>
    <property type="evidence" value="ECO:0007669"/>
    <property type="project" value="InterPro"/>
</dbReference>
<dbReference type="PANTHER" id="PTHR23272">
    <property type="entry name" value="BED FINGER-RELATED"/>
    <property type="match status" value="1"/>
</dbReference>
<evidence type="ECO:0000313" key="5">
    <source>
        <dbReference type="Proteomes" id="UP001408789"/>
    </source>
</evidence>
<protein>
    <recommendedName>
        <fullName evidence="6">Transposase</fullName>
    </recommendedName>
</protein>
<dbReference type="PANTHER" id="PTHR23272:SF184">
    <property type="entry name" value="OS03G0311250 PROTEIN"/>
    <property type="match status" value="1"/>
</dbReference>
<dbReference type="InterPro" id="IPR008906">
    <property type="entry name" value="HATC_C_dom"/>
</dbReference>
<keyword evidence="5" id="KW-1185">Reference proteome</keyword>
<comment type="caution">
    <text evidence="4">The sequence shown here is derived from an EMBL/GenBank/DDBJ whole genome shotgun (WGS) entry which is preliminary data.</text>
</comment>
<dbReference type="GO" id="GO:0003677">
    <property type="term" value="F:DNA binding"/>
    <property type="evidence" value="ECO:0007669"/>
    <property type="project" value="InterPro"/>
</dbReference>
<dbReference type="EMBL" id="JBCNJP010000003">
    <property type="protein sequence ID" value="KAK9079749.1"/>
    <property type="molecule type" value="Genomic_DNA"/>
</dbReference>
<feature type="region of interest" description="Disordered" evidence="1">
    <location>
        <begin position="177"/>
        <end position="198"/>
    </location>
</feature>
<evidence type="ECO:0000259" key="3">
    <source>
        <dbReference type="Pfam" id="PF14372"/>
    </source>
</evidence>
<feature type="compositionally biased region" description="Low complexity" evidence="1">
    <location>
        <begin position="22"/>
        <end position="31"/>
    </location>
</feature>
<dbReference type="Pfam" id="PF05699">
    <property type="entry name" value="Dimer_Tnp_hAT"/>
    <property type="match status" value="1"/>
</dbReference>
<dbReference type="InterPro" id="IPR012337">
    <property type="entry name" value="RNaseH-like_sf"/>
</dbReference>
<evidence type="ECO:0000259" key="2">
    <source>
        <dbReference type="Pfam" id="PF05699"/>
    </source>
</evidence>
<feature type="region of interest" description="Disordered" evidence="1">
    <location>
        <begin position="1"/>
        <end position="65"/>
    </location>
</feature>
<feature type="domain" description="hAT-like transposase RNase-H fold" evidence="3">
    <location>
        <begin position="224"/>
        <end position="329"/>
    </location>
</feature>
<feature type="compositionally biased region" description="Basic and acidic residues" evidence="1">
    <location>
        <begin position="54"/>
        <end position="65"/>
    </location>
</feature>
<dbReference type="Proteomes" id="UP001408789">
    <property type="component" value="Unassembled WGS sequence"/>
</dbReference>